<dbReference type="OrthoDB" id="275637at2759"/>
<dbReference type="AlphaFoldDB" id="A0A9P5EQR6"/>
<protein>
    <recommendedName>
        <fullName evidence="6">Prohibitin</fullName>
    </recommendedName>
</protein>
<comment type="caution">
    <text evidence="8">The sequence shown here is derived from an EMBL/GenBank/DDBJ whole genome shotgun (WGS) entry which is preliminary data.</text>
</comment>
<dbReference type="Gene3D" id="3.30.479.30">
    <property type="entry name" value="Band 7 domain"/>
    <property type="match status" value="1"/>
</dbReference>
<comment type="subunit">
    <text evidence="5">The mitochondrial prohibitin complex consists of two subunits (PHB1 and PHB2). The subunits assemble into a membrane-associated ring-shaped supercomplex of approximately 1 mDa. Interacts with ATG24/SNX4; the interaction is direct and plays a role in mitophagy.</text>
</comment>
<accession>A0A9P5EQR6</accession>
<comment type="function">
    <text evidence="4">Prohibitin probably acts as a holdase/unfoldase for the stabilization of newly synthesized mitochondrial proteins. Involved in mitophagy. Required for the switch to necrotrophic growth.</text>
</comment>
<dbReference type="FunFam" id="3.30.479.30:FF:000001">
    <property type="entry name" value="Prohibitin 2"/>
    <property type="match status" value="1"/>
</dbReference>
<evidence type="ECO:0000256" key="3">
    <source>
        <dbReference type="ARBA" id="ARBA00023136"/>
    </source>
</evidence>
<evidence type="ECO:0000256" key="1">
    <source>
        <dbReference type="ARBA" id="ARBA00004370"/>
    </source>
</evidence>
<dbReference type="GeneID" id="59280092"/>
<dbReference type="PANTHER" id="PTHR23222">
    <property type="entry name" value="PROHIBITIN"/>
    <property type="match status" value="1"/>
</dbReference>
<evidence type="ECO:0000256" key="5">
    <source>
        <dbReference type="ARBA" id="ARBA00066275"/>
    </source>
</evidence>
<dbReference type="PRINTS" id="PR00679">
    <property type="entry name" value="PROHIBITIN"/>
</dbReference>
<evidence type="ECO:0000313" key="9">
    <source>
        <dbReference type="Proteomes" id="UP000711996"/>
    </source>
</evidence>
<evidence type="ECO:0000313" key="8">
    <source>
        <dbReference type="EMBL" id="KAF4857863.1"/>
    </source>
</evidence>
<keyword evidence="9" id="KW-1185">Reference proteome</keyword>
<dbReference type="Proteomes" id="UP000711996">
    <property type="component" value="Unassembled WGS sequence"/>
</dbReference>
<keyword evidence="6" id="KW-0999">Mitochondrion inner membrane</keyword>
<dbReference type="Pfam" id="PF01145">
    <property type="entry name" value="Band_7"/>
    <property type="match status" value="1"/>
</dbReference>
<dbReference type="GO" id="GO:0007005">
    <property type="term" value="P:mitochondrion organization"/>
    <property type="evidence" value="ECO:0007669"/>
    <property type="project" value="TreeGrafter"/>
</dbReference>
<keyword evidence="3" id="KW-0472">Membrane</keyword>
<dbReference type="CDD" id="cd03401">
    <property type="entry name" value="SPFH_prohibitin"/>
    <property type="match status" value="1"/>
</dbReference>
<dbReference type="RefSeq" id="XP_036489065.1">
    <property type="nucleotide sequence ID" value="XM_036645452.1"/>
</dbReference>
<sequence>MAQALGFAYRMAVPAAIGVAVLQSSIYDVRGGSRAVIFDRLAGVKDGVISEGTHFLVPWLQRSIIFDVRTKPRNIATTTGSKDLQMVSLTLRVLHRPEVQNLPKIYQNLGQDYDERVLPSIGNEVLKSIVAQFDAAELITQREAVSNRIRSDLTKRAAEFNIALEDVSITHMTFGKEFTKAVEQKQIAQQDAERARFIVEKAEQERQANVIRAEGEAESADTISKAISKSGDGLIQIRKIEASREIASTLSGNPNVAYLPSSGKGSQMLLNVGRP</sequence>
<dbReference type="EMBL" id="QPMT01000024">
    <property type="protein sequence ID" value="KAF4857863.1"/>
    <property type="molecule type" value="Genomic_DNA"/>
</dbReference>
<gene>
    <name evidence="8" type="primary">phb1</name>
    <name evidence="8" type="ORF">CGCSCA2_v007956</name>
</gene>
<reference evidence="8" key="1">
    <citation type="submission" date="2019-06" db="EMBL/GenBank/DDBJ databases">
        <authorList>
            <person name="Gan P."/>
            <person name="Shirasu K."/>
        </authorList>
    </citation>
    <scope>NUCLEOTIDE SEQUENCE [LARGE SCALE GENOMIC DNA]</scope>
    <source>
        <strain evidence="8">CAD2</strain>
    </source>
</reference>
<dbReference type="GO" id="GO:0035632">
    <property type="term" value="C:mitochondrial prohibitin complex"/>
    <property type="evidence" value="ECO:0007669"/>
    <property type="project" value="UniProtKB-ARBA"/>
</dbReference>
<dbReference type="GO" id="GO:0000423">
    <property type="term" value="P:mitophagy"/>
    <property type="evidence" value="ECO:0007669"/>
    <property type="project" value="UniProtKB-ARBA"/>
</dbReference>
<proteinExistence type="inferred from homology"/>
<evidence type="ECO:0000256" key="2">
    <source>
        <dbReference type="ARBA" id="ARBA00009658"/>
    </source>
</evidence>
<dbReference type="SUPFAM" id="SSF117892">
    <property type="entry name" value="Band 7/SPFH domain"/>
    <property type="match status" value="1"/>
</dbReference>
<comment type="similarity">
    <text evidence="2 6">Belongs to the prohibitin family.</text>
</comment>
<name>A0A9P5EQR6_COLSI</name>
<dbReference type="InterPro" id="IPR000163">
    <property type="entry name" value="Prohibitin"/>
</dbReference>
<dbReference type="InterPro" id="IPR001107">
    <property type="entry name" value="Band_7"/>
</dbReference>
<comment type="subcellular location">
    <subcellularLocation>
        <location evidence="1">Membrane</location>
    </subcellularLocation>
    <subcellularLocation>
        <location evidence="6">Mitochondrion inner membrane</location>
    </subcellularLocation>
</comment>
<organism evidence="8 9">
    <name type="scientific">Colletotrichum siamense</name>
    <name type="common">Anthracnose fungus</name>
    <dbReference type="NCBI Taxonomy" id="690259"/>
    <lineage>
        <taxon>Eukaryota</taxon>
        <taxon>Fungi</taxon>
        <taxon>Dikarya</taxon>
        <taxon>Ascomycota</taxon>
        <taxon>Pezizomycotina</taxon>
        <taxon>Sordariomycetes</taxon>
        <taxon>Hypocreomycetidae</taxon>
        <taxon>Glomerellales</taxon>
        <taxon>Glomerellaceae</taxon>
        <taxon>Colletotrichum</taxon>
        <taxon>Colletotrichum gloeosporioides species complex</taxon>
    </lineage>
</organism>
<dbReference type="SMART" id="SM00244">
    <property type="entry name" value="PHB"/>
    <property type="match status" value="1"/>
</dbReference>
<evidence type="ECO:0000256" key="4">
    <source>
        <dbReference type="ARBA" id="ARBA00053189"/>
    </source>
</evidence>
<evidence type="ECO:0000256" key="6">
    <source>
        <dbReference type="RuleBase" id="RU366048"/>
    </source>
</evidence>
<dbReference type="InterPro" id="IPR036013">
    <property type="entry name" value="Band_7/SPFH_dom_sf"/>
</dbReference>
<dbReference type="PANTHER" id="PTHR23222:SF0">
    <property type="entry name" value="PROHIBITIN 1"/>
    <property type="match status" value="1"/>
</dbReference>
<feature type="domain" description="Band 7" evidence="7">
    <location>
        <begin position="25"/>
        <end position="186"/>
    </location>
</feature>
<evidence type="ECO:0000259" key="7">
    <source>
        <dbReference type="SMART" id="SM00244"/>
    </source>
</evidence>
<keyword evidence="6" id="KW-0496">Mitochondrion</keyword>